<dbReference type="PANTHER" id="PTHR21053">
    <property type="entry name" value="TRANSCRIPTION ELONGATION FACTOR, MITOCHONDRIAL"/>
    <property type="match status" value="1"/>
</dbReference>
<dbReference type="GeneID" id="6759584"/>
<gene>
    <name evidence="10" type="ORF">TRIADDRAFT_62411</name>
</gene>
<organism evidence="10 11">
    <name type="scientific">Trichoplax adhaerens</name>
    <name type="common">Trichoplax reptans</name>
    <dbReference type="NCBI Taxonomy" id="10228"/>
    <lineage>
        <taxon>Eukaryota</taxon>
        <taxon>Metazoa</taxon>
        <taxon>Placozoa</taxon>
        <taxon>Uniplacotomia</taxon>
        <taxon>Trichoplacea</taxon>
        <taxon>Trichoplacidae</taxon>
        <taxon>Trichoplax</taxon>
    </lineage>
</organism>
<evidence type="ECO:0000256" key="9">
    <source>
        <dbReference type="ARBA" id="ARBA00025262"/>
    </source>
</evidence>
<dbReference type="InterPro" id="IPR012337">
    <property type="entry name" value="RNaseH-like_sf"/>
</dbReference>
<reference evidence="10 11" key="1">
    <citation type="journal article" date="2008" name="Nature">
        <title>The Trichoplax genome and the nature of placozoans.</title>
        <authorList>
            <person name="Srivastava M."/>
            <person name="Begovic E."/>
            <person name="Chapman J."/>
            <person name="Putnam N.H."/>
            <person name="Hellsten U."/>
            <person name="Kawashima T."/>
            <person name="Kuo A."/>
            <person name="Mitros T."/>
            <person name="Salamov A."/>
            <person name="Carpenter M.L."/>
            <person name="Signorovitch A.Y."/>
            <person name="Moreno M.A."/>
            <person name="Kamm K."/>
            <person name="Grimwood J."/>
            <person name="Schmutz J."/>
            <person name="Shapiro H."/>
            <person name="Grigoriev I.V."/>
            <person name="Buss L.W."/>
            <person name="Schierwater B."/>
            <person name="Dellaporta S.L."/>
            <person name="Rokhsar D.S."/>
        </authorList>
    </citation>
    <scope>NUCLEOTIDE SEQUENCE [LARGE SCALE GENOMIC DNA]</scope>
    <source>
        <strain evidence="10 11">Grell-BS-1999</strain>
    </source>
</reference>
<keyword evidence="6" id="KW-0496">Mitochondrion</keyword>
<sequence>MAPKSFANEIMKTTLGYFQRRPATWKNTVGISRSPYCMPFHSLRFSSSDLSHNELLERFNMFNKQQLLNMKGIGQLKANLIIDYRKSNGSFSSLDQLQQLRGFSSKLIDRLLKSENHLSIRRYPPLIDQDLRKSIQSIVSIDLGFKNFAYVHINRELTLLDWRKLCFPTMTSNSLQTTYENVIGIRRTLPAADVYVIEQASAIPHHGASFNTGIPLRILEAFLYCVLQPNKVVSMNAKTVQSYFNLSKGPQKKTDAINKVLELMNGKSKCHNVTFTNQQISEFTSITKKDDLSDCLLQALTFYDKEVFDF</sequence>
<keyword evidence="5" id="KW-0805">Transcription regulation</keyword>
<evidence type="ECO:0000256" key="3">
    <source>
        <dbReference type="ARBA" id="ARBA00017000"/>
    </source>
</evidence>
<dbReference type="STRING" id="10228.B3SDQ4"/>
<evidence type="ECO:0000256" key="7">
    <source>
        <dbReference type="ARBA" id="ARBA00023163"/>
    </source>
</evidence>
<dbReference type="Pfam" id="PF12836">
    <property type="entry name" value="HHH_3"/>
    <property type="match status" value="1"/>
</dbReference>
<evidence type="ECO:0000256" key="6">
    <source>
        <dbReference type="ARBA" id="ARBA00023128"/>
    </source>
</evidence>
<dbReference type="SUPFAM" id="SSF47781">
    <property type="entry name" value="RuvA domain 2-like"/>
    <property type="match status" value="1"/>
</dbReference>
<dbReference type="Gene3D" id="3.30.420.10">
    <property type="entry name" value="Ribonuclease H-like superfamily/Ribonuclease H"/>
    <property type="match status" value="1"/>
</dbReference>
<dbReference type="InterPro" id="IPR010994">
    <property type="entry name" value="RuvA_2-like"/>
</dbReference>
<dbReference type="GO" id="GO:0006392">
    <property type="term" value="P:transcription elongation by mitochondrial RNA polymerase"/>
    <property type="evidence" value="ECO:0007669"/>
    <property type="project" value="InterPro"/>
</dbReference>
<dbReference type="OMA" id="HRVGKHA"/>
<evidence type="ECO:0000256" key="1">
    <source>
        <dbReference type="ARBA" id="ARBA00004436"/>
    </source>
</evidence>
<dbReference type="PhylomeDB" id="B3SDQ4"/>
<evidence type="ECO:0000313" key="11">
    <source>
        <dbReference type="Proteomes" id="UP000009022"/>
    </source>
</evidence>
<accession>B3SDQ4</accession>
<dbReference type="PANTHER" id="PTHR21053:SF2">
    <property type="entry name" value="TRANSCRIPTION ELONGATION FACTOR, MITOCHONDRIAL"/>
    <property type="match status" value="1"/>
</dbReference>
<keyword evidence="8" id="KW-1135">Mitochondrion nucleoid</keyword>
<dbReference type="eggNOG" id="ENOG502QPVB">
    <property type="taxonomic scope" value="Eukaryota"/>
</dbReference>
<dbReference type="SUPFAM" id="SSF53098">
    <property type="entry name" value="Ribonuclease H-like"/>
    <property type="match status" value="1"/>
</dbReference>
<dbReference type="HOGENOM" id="CLU_898137_0_0_1"/>
<evidence type="ECO:0000256" key="8">
    <source>
        <dbReference type="ARBA" id="ARBA00023271"/>
    </source>
</evidence>
<evidence type="ECO:0000256" key="4">
    <source>
        <dbReference type="ARBA" id="ARBA00022946"/>
    </source>
</evidence>
<evidence type="ECO:0000256" key="2">
    <source>
        <dbReference type="ARBA" id="ARBA00009086"/>
    </source>
</evidence>
<dbReference type="OrthoDB" id="5949570at2759"/>
<dbReference type="RefSeq" id="XP_002118377.1">
    <property type="nucleotide sequence ID" value="XM_002118341.1"/>
</dbReference>
<keyword evidence="4" id="KW-0809">Transit peptide</keyword>
<dbReference type="AlphaFoldDB" id="B3SDQ4"/>
<keyword evidence="11" id="KW-1185">Reference proteome</keyword>
<keyword evidence="7" id="KW-0804">Transcription</keyword>
<comment type="similarity">
    <text evidence="2">Belongs to the TEFM family.</text>
</comment>
<dbReference type="CTD" id="6759584"/>
<dbReference type="FunCoup" id="B3SDQ4">
    <property type="interactions" value="530"/>
</dbReference>
<dbReference type="InterPro" id="IPR036397">
    <property type="entry name" value="RNaseH_sf"/>
</dbReference>
<dbReference type="Proteomes" id="UP000009022">
    <property type="component" value="Unassembled WGS sequence"/>
</dbReference>
<name>B3SDQ4_TRIAD</name>
<dbReference type="GO" id="GO:0042645">
    <property type="term" value="C:mitochondrial nucleoid"/>
    <property type="evidence" value="ECO:0000318"/>
    <property type="project" value="GO_Central"/>
</dbReference>
<proteinExistence type="inferred from homology"/>
<dbReference type="EMBL" id="DS985284">
    <property type="protein sequence ID" value="EDV19144.1"/>
    <property type="molecule type" value="Genomic_DNA"/>
</dbReference>
<evidence type="ECO:0000256" key="5">
    <source>
        <dbReference type="ARBA" id="ARBA00023015"/>
    </source>
</evidence>
<evidence type="ECO:0000313" key="10">
    <source>
        <dbReference type="EMBL" id="EDV19144.1"/>
    </source>
</evidence>
<protein>
    <recommendedName>
        <fullName evidence="3">Transcription elongation factor, mitochondrial</fullName>
    </recommendedName>
</protein>
<dbReference type="InterPro" id="IPR039150">
    <property type="entry name" value="TEFM"/>
</dbReference>
<comment type="function">
    <text evidence="9">Transcription elongation factor which increases mitochondrial RNA polymerase processivity. Regulates transcription of the mitochondrial genome, including genes important for the oxidative phosphorylation machinery.</text>
</comment>
<dbReference type="InParanoid" id="B3SDQ4"/>
<comment type="subcellular location">
    <subcellularLocation>
        <location evidence="1">Mitochondrion matrix</location>
        <location evidence="1">Mitochondrion nucleoid</location>
    </subcellularLocation>
</comment>
<dbReference type="KEGG" id="tad:TRIADDRAFT_62411"/>
<dbReference type="GO" id="GO:0003676">
    <property type="term" value="F:nucleic acid binding"/>
    <property type="evidence" value="ECO:0007669"/>
    <property type="project" value="InterPro"/>
</dbReference>